<proteinExistence type="predicted"/>
<organism evidence="1 2">
    <name type="scientific">Companilactobacillus bobalius DSM 19674</name>
    <dbReference type="NCBI Taxonomy" id="1423788"/>
    <lineage>
        <taxon>Bacteria</taxon>
        <taxon>Bacillati</taxon>
        <taxon>Bacillota</taxon>
        <taxon>Bacilli</taxon>
        <taxon>Lactobacillales</taxon>
        <taxon>Lactobacillaceae</taxon>
        <taxon>Companilactobacillus</taxon>
        <taxon>Companilactobacillus bobalius</taxon>
    </lineage>
</organism>
<dbReference type="EMBL" id="AZDY01000041">
    <property type="protein sequence ID" value="KRK82049.1"/>
    <property type="molecule type" value="Genomic_DNA"/>
</dbReference>
<name>A0A0R1KMV8_9LACO</name>
<accession>A0A0R1KMV8</accession>
<evidence type="ECO:0008006" key="3">
    <source>
        <dbReference type="Google" id="ProtNLM"/>
    </source>
</evidence>
<protein>
    <recommendedName>
        <fullName evidence="3">Bacterial Pleckstrin homology domain-containing protein</fullName>
    </recommendedName>
</protein>
<comment type="caution">
    <text evidence="1">The sequence shown here is derived from an EMBL/GenBank/DDBJ whole genome shotgun (WGS) entry which is preliminary data.</text>
</comment>
<dbReference type="Proteomes" id="UP000051515">
    <property type="component" value="Unassembled WGS sequence"/>
</dbReference>
<dbReference type="PATRIC" id="fig|1423788.3.peg.362"/>
<dbReference type="AlphaFoldDB" id="A0A0R1KMV8"/>
<evidence type="ECO:0000313" key="1">
    <source>
        <dbReference type="EMBL" id="KRK82049.1"/>
    </source>
</evidence>
<reference evidence="1 2" key="1">
    <citation type="journal article" date="2015" name="Genome Announc.">
        <title>Expanding the biotechnology potential of lactobacilli through comparative genomics of 213 strains and associated genera.</title>
        <authorList>
            <person name="Sun Z."/>
            <person name="Harris H.M."/>
            <person name="McCann A."/>
            <person name="Guo C."/>
            <person name="Argimon S."/>
            <person name="Zhang W."/>
            <person name="Yang X."/>
            <person name="Jeffery I.B."/>
            <person name="Cooney J.C."/>
            <person name="Kagawa T.F."/>
            <person name="Liu W."/>
            <person name="Song Y."/>
            <person name="Salvetti E."/>
            <person name="Wrobel A."/>
            <person name="Rasinkangas P."/>
            <person name="Parkhill J."/>
            <person name="Rea M.C."/>
            <person name="O'Sullivan O."/>
            <person name="Ritari J."/>
            <person name="Douillard F.P."/>
            <person name="Paul Ross R."/>
            <person name="Yang R."/>
            <person name="Briner A.E."/>
            <person name="Felis G.E."/>
            <person name="de Vos W.M."/>
            <person name="Barrangou R."/>
            <person name="Klaenhammer T.R."/>
            <person name="Caufield P.W."/>
            <person name="Cui Y."/>
            <person name="Zhang H."/>
            <person name="O'Toole P.W."/>
        </authorList>
    </citation>
    <scope>NUCLEOTIDE SEQUENCE [LARGE SCALE GENOMIC DNA]</scope>
    <source>
        <strain evidence="1 2">DSM 19674</strain>
    </source>
</reference>
<sequence length="98" mass="11600">MIIMFTYIQIIDKDAHNFMGYVDYEFKNNVISMTLVRGMRKLHRINIPLSDITDIMVEEFYGTSRISFIYNTQKYIFLNSGYGENEYLIKHLTKAVKA</sequence>
<keyword evidence="2" id="KW-1185">Reference proteome</keyword>
<evidence type="ECO:0000313" key="2">
    <source>
        <dbReference type="Proteomes" id="UP000051515"/>
    </source>
</evidence>
<gene>
    <name evidence="1" type="ORF">FC78_GL000351</name>
</gene>